<name>A0A0A2WTG5_THEFI</name>
<dbReference type="SUPFAM" id="SSF52540">
    <property type="entry name" value="P-loop containing nucleoside triphosphate hydrolases"/>
    <property type="match status" value="1"/>
</dbReference>
<keyword evidence="1" id="KW-0175">Coiled coil</keyword>
<dbReference type="EMBL" id="JPSL02000040">
    <property type="protein sequence ID" value="KGQ23093.2"/>
    <property type="molecule type" value="Genomic_DNA"/>
</dbReference>
<gene>
    <name evidence="3" type="ORF">THFILI_09435</name>
</gene>
<dbReference type="InterPro" id="IPR027417">
    <property type="entry name" value="P-loop_NTPase"/>
</dbReference>
<dbReference type="Pfam" id="PF13558">
    <property type="entry name" value="SbcC_Walker_B"/>
    <property type="match status" value="1"/>
</dbReference>
<dbReference type="GO" id="GO:0016887">
    <property type="term" value="F:ATP hydrolysis activity"/>
    <property type="evidence" value="ECO:0007669"/>
    <property type="project" value="InterPro"/>
</dbReference>
<dbReference type="RefSeq" id="WP_045246415.1">
    <property type="nucleotide sequence ID" value="NZ_JPSL02000040.1"/>
</dbReference>
<feature type="domain" description="Rad50/SbcC-type AAA" evidence="2">
    <location>
        <begin position="5"/>
        <end position="212"/>
    </location>
</feature>
<feature type="coiled-coil region" evidence="1">
    <location>
        <begin position="168"/>
        <end position="329"/>
    </location>
</feature>
<evidence type="ECO:0000256" key="1">
    <source>
        <dbReference type="SAM" id="Coils"/>
    </source>
</evidence>
<organism evidence="3 4">
    <name type="scientific">Thermus filiformis</name>
    <dbReference type="NCBI Taxonomy" id="276"/>
    <lineage>
        <taxon>Bacteria</taxon>
        <taxon>Thermotogati</taxon>
        <taxon>Deinococcota</taxon>
        <taxon>Deinococci</taxon>
        <taxon>Thermales</taxon>
        <taxon>Thermaceae</taxon>
        <taxon>Thermus</taxon>
    </lineage>
</organism>
<feature type="coiled-coil region" evidence="1">
    <location>
        <begin position="699"/>
        <end position="788"/>
    </location>
</feature>
<feature type="coiled-coil region" evidence="1">
    <location>
        <begin position="504"/>
        <end position="586"/>
    </location>
</feature>
<dbReference type="Proteomes" id="UP000030364">
    <property type="component" value="Unassembled WGS sequence"/>
</dbReference>
<evidence type="ECO:0000259" key="2">
    <source>
        <dbReference type="Pfam" id="PF13476"/>
    </source>
</evidence>
<accession>A0A0A2WTG5</accession>
<feature type="coiled-coil region" evidence="1">
    <location>
        <begin position="628"/>
        <end position="665"/>
    </location>
</feature>
<dbReference type="SUPFAM" id="SSF57997">
    <property type="entry name" value="Tropomyosin"/>
    <property type="match status" value="1"/>
</dbReference>
<dbReference type="PANTHER" id="PTHR32114">
    <property type="entry name" value="ABC TRANSPORTER ABCH.3"/>
    <property type="match status" value="1"/>
</dbReference>
<evidence type="ECO:0000313" key="4">
    <source>
        <dbReference type="Proteomes" id="UP000030364"/>
    </source>
</evidence>
<dbReference type="InterPro" id="IPR038729">
    <property type="entry name" value="Rad50/SbcC_AAA"/>
</dbReference>
<keyword evidence="4" id="KW-1185">Reference proteome</keyword>
<dbReference type="STRING" id="276.THFILI_09435"/>
<dbReference type="AlphaFoldDB" id="A0A0A2WTG5"/>
<dbReference type="GO" id="GO:0006302">
    <property type="term" value="P:double-strand break repair"/>
    <property type="evidence" value="ECO:0007669"/>
    <property type="project" value="InterPro"/>
</dbReference>
<dbReference type="OrthoDB" id="9795626at2"/>
<comment type="caution">
    <text evidence="3">The sequence shown here is derived from an EMBL/GenBank/DDBJ whole genome shotgun (WGS) entry which is preliminary data.</text>
</comment>
<dbReference type="Gene3D" id="3.40.50.300">
    <property type="entry name" value="P-loop containing nucleotide triphosphate hydrolases"/>
    <property type="match status" value="2"/>
</dbReference>
<protein>
    <recommendedName>
        <fullName evidence="2">Rad50/SbcC-type AAA domain-containing protein</fullName>
    </recommendedName>
</protein>
<dbReference type="Gene3D" id="1.10.287.1490">
    <property type="match status" value="1"/>
</dbReference>
<reference evidence="3 4" key="1">
    <citation type="journal article" date="2015" name="Genome Announc.">
        <title>Draft Genome Sequence of the Thermophile Thermus filiformis ATCC 43280, Producer of Carotenoid-(Di)glucoside-Branched Fatty Acid (Di)esters and Source of Hyperthermostable Enzymes of Biotechnological Interest.</title>
        <authorList>
            <person name="Mandelli F."/>
            <person name="Oliveira Ramires B."/>
            <person name="Couger M.B."/>
            <person name="Paixao D.A."/>
            <person name="Camilo C.M."/>
            <person name="Polikarpov I."/>
            <person name="Prade R."/>
            <person name="Riano-Pachon D.M."/>
            <person name="Squina F.M."/>
        </authorList>
    </citation>
    <scope>NUCLEOTIDE SEQUENCE [LARGE SCALE GENOMIC DNA]</scope>
    <source>
        <strain evidence="3 4">ATCC 43280</strain>
    </source>
</reference>
<feature type="coiled-coil region" evidence="1">
    <location>
        <begin position="378"/>
        <end position="469"/>
    </location>
</feature>
<proteinExistence type="predicted"/>
<dbReference type="PANTHER" id="PTHR32114:SF2">
    <property type="entry name" value="ABC TRANSPORTER ABCH.3"/>
    <property type="match status" value="1"/>
</dbReference>
<evidence type="ECO:0000313" key="3">
    <source>
        <dbReference type="EMBL" id="KGQ23093.2"/>
    </source>
</evidence>
<dbReference type="Pfam" id="PF13476">
    <property type="entry name" value="AAA_23"/>
    <property type="match status" value="1"/>
</dbReference>
<sequence>MRPFRLELEGFGPYLRRQVVDFSDVELFAITGPTGSGKSTLLEAIAFALFKRTPRGQSLEELRHPAAQKVRVLLDFQVGEGVYRVVRHLEPNGGRLLSQDQLFRQEGTEWQKVETAGVRGLNQTLVDLLGLTYEAFTKALLLPQGEFDRLLKGEARERRDLLQSLFGLEHLEKARDRAKAYADELKNRLSALEGELKALEGATPEALGRLLEELQGLEGQTQRLEEALKKAQRALEEAKGREEYWARRQDLEARLRRLEGEAELLRGLKERLERAGEARRLLPLYEELRALEEALKEVEGEISKQEEALRRLEQERQDLKPRLQRLGELEGEIARLQELKGREALLKGWRVGLDLAHPRPLPATEAELFALWEEVGRAERWEKREKELKERREALKRAEAELKAREEEGKGVRTRLEALRREEAARRKGALLREKDRLEGELFALRQDLHRLEEEKARLEEEKERLGLHRYHALLEPGKPCPLCGQVVQTLPPPPPREDPAPRLRALEEERRRLLLESARREERLRALEKELEPLEGVEAGEGGAEELHEEIRQLEDQLSALREEYREKQGRYKALREEVARLEEEAARLEPPGRPWAELWEEWQRRLAGFVQALREATGGAWPSEREAGLRREKGELEGARRRLEELAQEEAGLRERLSVLKGRRDGLLSEVARARERVEGLPPEEELRRFYLEEDEEAALRGRLERHEGELQEVKAALVALGDPPGPPLEPGERGALEERLLGLEEERKALEHRIGGLKERTAQMKAALRRRLELEKEKGEVLEELGLWQELLKDLLGQNFPAFLLGYYQRELLARAGELLRLLSKGRYRFGSEGDRFLVVDAWTEVERPVHTLSGGETFQASLALALALSEQLSRGRLMALFLDEGFGSLDPESLEEAASVLETLPTRGRLVGVVTHVEALAQRLPAQLRVRKHPSGSSVEWVVR</sequence>